<organism evidence="1 2">
    <name type="scientific">Colletotrichum spaethianum</name>
    <dbReference type="NCBI Taxonomy" id="700344"/>
    <lineage>
        <taxon>Eukaryota</taxon>
        <taxon>Fungi</taxon>
        <taxon>Dikarya</taxon>
        <taxon>Ascomycota</taxon>
        <taxon>Pezizomycotina</taxon>
        <taxon>Sordariomycetes</taxon>
        <taxon>Hypocreomycetidae</taxon>
        <taxon>Glomerellales</taxon>
        <taxon>Glomerellaceae</taxon>
        <taxon>Colletotrichum</taxon>
        <taxon>Colletotrichum spaethianum species complex</taxon>
    </lineage>
</organism>
<sequence length="121" mass="13650">MTSLIDKNFPAGDLSERNYVRWDIEGVERVPQNEAEDIQAVANLINEQQRRTWNKTRHGYGATHARTQGIVKGKFIVPDDLPKHLKQTELFQIGGEYPAACRYSSEPGDPGLDASSQLHFI</sequence>
<evidence type="ECO:0000313" key="2">
    <source>
        <dbReference type="Proteomes" id="UP001055115"/>
    </source>
</evidence>
<dbReference type="Proteomes" id="UP001055115">
    <property type="component" value="Unassembled WGS sequence"/>
</dbReference>
<dbReference type="GeneID" id="73324454"/>
<dbReference type="InterPro" id="IPR020835">
    <property type="entry name" value="Catalase_sf"/>
</dbReference>
<evidence type="ECO:0000313" key="1">
    <source>
        <dbReference type="EMBL" id="GKT43471.1"/>
    </source>
</evidence>
<evidence type="ECO:0008006" key="3">
    <source>
        <dbReference type="Google" id="ProtNLM"/>
    </source>
</evidence>
<protein>
    <recommendedName>
        <fullName evidence="3">Catalase</fullName>
    </recommendedName>
</protein>
<dbReference type="PANTHER" id="PTHR36195">
    <property type="entry name" value="DOMAIN PROTEIN, PUTATIVE (AFU_ORTHOLOGUE AFUA_5G01990)-RELATED-RELATED"/>
    <property type="match status" value="1"/>
</dbReference>
<dbReference type="EMBL" id="BQXU01000007">
    <property type="protein sequence ID" value="GKT43471.1"/>
    <property type="molecule type" value="Genomic_DNA"/>
</dbReference>
<accession>A0AA37L7Z7</accession>
<dbReference type="PANTHER" id="PTHR36195:SF4">
    <property type="entry name" value="DOMAIN PROTEIN, PUTATIVE (AFU_ORTHOLOGUE AFUA_5G01990)-RELATED"/>
    <property type="match status" value="1"/>
</dbReference>
<keyword evidence="2" id="KW-1185">Reference proteome</keyword>
<proteinExistence type="predicted"/>
<dbReference type="GO" id="GO:0020037">
    <property type="term" value="F:heme binding"/>
    <property type="evidence" value="ECO:0007669"/>
    <property type="project" value="InterPro"/>
</dbReference>
<dbReference type="Gene3D" id="2.40.180.10">
    <property type="entry name" value="Catalase core domain"/>
    <property type="match status" value="1"/>
</dbReference>
<name>A0AA37L7Z7_9PEZI</name>
<dbReference type="AlphaFoldDB" id="A0AA37L7Z7"/>
<comment type="caution">
    <text evidence="1">The sequence shown here is derived from an EMBL/GenBank/DDBJ whole genome shotgun (WGS) entry which is preliminary data.</text>
</comment>
<dbReference type="RefSeq" id="XP_049125821.1">
    <property type="nucleotide sequence ID" value="XM_049269864.1"/>
</dbReference>
<gene>
    <name evidence="1" type="ORF">ColSpa_03652</name>
</gene>
<dbReference type="SUPFAM" id="SSF56634">
    <property type="entry name" value="Heme-dependent catalase-like"/>
    <property type="match status" value="1"/>
</dbReference>
<reference evidence="1 2" key="1">
    <citation type="submission" date="2022-03" db="EMBL/GenBank/DDBJ databases">
        <title>Genome data of Colletotrichum spp.</title>
        <authorList>
            <person name="Utami Y.D."/>
            <person name="Hiruma K."/>
        </authorList>
    </citation>
    <scope>NUCLEOTIDE SEQUENCE [LARGE SCALE GENOMIC DNA]</scope>
    <source>
        <strain evidence="1 2">MAFF 239500</strain>
    </source>
</reference>